<gene>
    <name evidence="2" type="ORF">FRIFI_2496</name>
</gene>
<evidence type="ECO:0000313" key="2">
    <source>
        <dbReference type="EMBL" id="CEI74021.1"/>
    </source>
</evidence>
<dbReference type="GO" id="GO:0003677">
    <property type="term" value="F:DNA binding"/>
    <property type="evidence" value="ECO:0007669"/>
    <property type="project" value="UniProtKB-KW"/>
</dbReference>
<organism evidence="2 3">
    <name type="scientific">Romboutsia hominis</name>
    <dbReference type="NCBI Taxonomy" id="1507512"/>
    <lineage>
        <taxon>Bacteria</taxon>
        <taxon>Bacillati</taxon>
        <taxon>Bacillota</taxon>
        <taxon>Clostridia</taxon>
        <taxon>Peptostreptococcales</taxon>
        <taxon>Peptostreptococcaceae</taxon>
        <taxon>Romboutsia</taxon>
    </lineage>
</organism>
<dbReference type="KEGG" id="rhom:FRIFI_2496"/>
<dbReference type="PROSITE" id="PS50943">
    <property type="entry name" value="HTH_CROC1"/>
    <property type="match status" value="1"/>
</dbReference>
<accession>A0A2P2BUH9</accession>
<dbReference type="Proteomes" id="UP000245695">
    <property type="component" value="Chromosome 1"/>
</dbReference>
<dbReference type="CDD" id="cd00093">
    <property type="entry name" value="HTH_XRE"/>
    <property type="match status" value="1"/>
</dbReference>
<dbReference type="SMART" id="SM00530">
    <property type="entry name" value="HTH_XRE"/>
    <property type="match status" value="1"/>
</dbReference>
<dbReference type="RefSeq" id="WP_166506019.1">
    <property type="nucleotide sequence ID" value="NZ_JAKNTL010000002.1"/>
</dbReference>
<dbReference type="SUPFAM" id="SSF47413">
    <property type="entry name" value="lambda repressor-like DNA-binding domains"/>
    <property type="match status" value="1"/>
</dbReference>
<sequence length="375" mass="42950">MSRKKVFNGKRLKIARMYRGKTVDMLAKEININKKDIIAFEEEKYKPTPENEMKLANALRFPKEYFFQMDNIKVVVDSTHIKPESRIPRVEEISYKEKLVMAHKILSFIEGYIQFPEMNIPTNLNRNDDIETLATKVRRHFELGDGPIGNVLSVLEYNGIIVTDTNVNTKGALAFTQKQTTDKNTRYIVSLGNDKKSATTRNYDLAYELAYMVSVEAGIQAKKFSKDEFACVFLLPEETFLPDLKDVNEIEDFVELKAKWIVPIWAMILRGYQLGVINYKKYMYLMNQMDKKGWSKKEPLDANIKATSPVLLRKSVDMILESGIMSGATLVDNLASCGLSLYPDEIESLLGLKEGKLAPKVKRDNVTKVNFKNKK</sequence>
<name>A0A2P2BUH9_9FIRM</name>
<evidence type="ECO:0000313" key="3">
    <source>
        <dbReference type="Proteomes" id="UP000245695"/>
    </source>
</evidence>
<proteinExistence type="predicted"/>
<dbReference type="InterPro" id="IPR052345">
    <property type="entry name" value="Rad_response_metalloprotease"/>
</dbReference>
<keyword evidence="2" id="KW-0238">DNA-binding</keyword>
<feature type="domain" description="HTH cro/C1-type" evidence="1">
    <location>
        <begin position="12"/>
        <end position="66"/>
    </location>
</feature>
<reference evidence="2 3" key="1">
    <citation type="submission" date="2014-09" db="EMBL/GenBank/DDBJ databases">
        <authorList>
            <person name="Hornung B.V."/>
        </authorList>
    </citation>
    <scope>NUCLEOTIDE SEQUENCE [LARGE SCALE GENOMIC DNA]</scope>
    <source>
        <strain evidence="2 3">FRIFI</strain>
    </source>
</reference>
<dbReference type="AlphaFoldDB" id="A0A2P2BUH9"/>
<protein>
    <submittedName>
        <fullName evidence="2">DNA-binding helix-turn-helix protein</fullName>
    </submittedName>
</protein>
<evidence type="ECO:0000259" key="1">
    <source>
        <dbReference type="PROSITE" id="PS50943"/>
    </source>
</evidence>
<dbReference type="Gene3D" id="1.10.260.40">
    <property type="entry name" value="lambda repressor-like DNA-binding domains"/>
    <property type="match status" value="1"/>
</dbReference>
<dbReference type="EMBL" id="LN650648">
    <property type="protein sequence ID" value="CEI74021.1"/>
    <property type="molecule type" value="Genomic_DNA"/>
</dbReference>
<dbReference type="InterPro" id="IPR010982">
    <property type="entry name" value="Lambda_DNA-bd_dom_sf"/>
</dbReference>
<dbReference type="PANTHER" id="PTHR43236">
    <property type="entry name" value="ANTITOXIN HIGA1"/>
    <property type="match status" value="1"/>
</dbReference>
<dbReference type="InterPro" id="IPR001387">
    <property type="entry name" value="Cro/C1-type_HTH"/>
</dbReference>
<dbReference type="PANTHER" id="PTHR43236:SF1">
    <property type="entry name" value="BLL7220 PROTEIN"/>
    <property type="match status" value="1"/>
</dbReference>
<keyword evidence="3" id="KW-1185">Reference proteome</keyword>
<dbReference type="Pfam" id="PF12844">
    <property type="entry name" value="HTH_19"/>
    <property type="match status" value="1"/>
</dbReference>